<dbReference type="EMBL" id="BPRA01000009">
    <property type="protein sequence ID" value="GJE55812.1"/>
    <property type="molecule type" value="Genomic_DNA"/>
</dbReference>
<dbReference type="PANTHER" id="PTHR30349">
    <property type="entry name" value="PHAGE INTEGRASE-RELATED"/>
    <property type="match status" value="1"/>
</dbReference>
<evidence type="ECO:0000256" key="3">
    <source>
        <dbReference type="ARBA" id="ARBA00023125"/>
    </source>
</evidence>
<feature type="domain" description="Core-binding (CB)" evidence="6">
    <location>
        <begin position="229"/>
        <end position="318"/>
    </location>
</feature>
<keyword evidence="4" id="KW-0233">DNA recombination</keyword>
<evidence type="ECO:0000256" key="1">
    <source>
        <dbReference type="ARBA" id="ARBA00008857"/>
    </source>
</evidence>
<gene>
    <name evidence="7" type="primary">xerC_6</name>
    <name evidence="7" type="ORF">EKPJFOCH_2308</name>
</gene>
<dbReference type="InterPro" id="IPR013762">
    <property type="entry name" value="Integrase-like_cat_sf"/>
</dbReference>
<keyword evidence="8" id="KW-1185">Reference proteome</keyword>
<comment type="caution">
    <text evidence="7">The sequence shown here is derived from an EMBL/GenBank/DDBJ whole genome shotgun (WGS) entry which is preliminary data.</text>
</comment>
<reference evidence="7" key="1">
    <citation type="journal article" date="2021" name="Front. Microbiol.">
        <title>Comprehensive Comparative Genomics and Phenotyping of Methylobacterium Species.</title>
        <authorList>
            <person name="Alessa O."/>
            <person name="Ogura Y."/>
            <person name="Fujitani Y."/>
            <person name="Takami H."/>
            <person name="Hayashi T."/>
            <person name="Sahin N."/>
            <person name="Tani A."/>
        </authorList>
    </citation>
    <scope>NUCLEOTIDE SEQUENCE</scope>
    <source>
        <strain evidence="7">DSM 23674</strain>
    </source>
</reference>
<dbReference type="InterPro" id="IPR046668">
    <property type="entry name" value="DUF6538"/>
</dbReference>
<evidence type="ECO:0000256" key="5">
    <source>
        <dbReference type="PROSITE-ProRule" id="PRU01248"/>
    </source>
</evidence>
<evidence type="ECO:0000259" key="6">
    <source>
        <dbReference type="PROSITE" id="PS51900"/>
    </source>
</evidence>
<dbReference type="Proteomes" id="UP001055101">
    <property type="component" value="Unassembled WGS sequence"/>
</dbReference>
<comment type="similarity">
    <text evidence="1">Belongs to the 'phage' integrase family.</text>
</comment>
<dbReference type="InterPro" id="IPR011010">
    <property type="entry name" value="DNA_brk_join_enz"/>
</dbReference>
<dbReference type="InterPro" id="IPR010998">
    <property type="entry name" value="Integrase_recombinase_N"/>
</dbReference>
<accession>A0ABQ4TMH6</accession>
<sequence>MVLAMSRPSRHPKTGIFWLRKRVPSDLVARVGRAIEYFSLQTREPLEAKQRHSEAIARLEARWAELRRSELDDVPGAAADASTVLRSLSEREASERAGWMYAHWLGLHRENPTQQRFWPTNLYRHLWRSPGGLIERREDGRVAVRAVLDFAQAEKVSELEAWCRDQAETALALHDIEADEASTLRVAKAVAAQVQRASLTLAALARGEPEASLATVRAATPSAKPANAIGLIELVEAWWREAEQTGKSDSTRESYMNTFRQFSAFLGHDEASRVTVDDVRRFKDHRLASRKSNGQLLSPTTVKNSDLAGLKAVFGWGVANGRLVENPAVSVTVAKVSKAKLREREFTTDEARTLLRAAAELKPGRALPQTFAAKHWVPWVLAFTGARVGEIAQMRRQDLRREAVAGHSDPVWILKITPEAGTVKTKQAREVPLHPQLVELGFPAFVESSRAERLFLVPDAEGKIAGPLQAVKNRLGEFARHYVDDPGVSPNHSWRHRFCTVATEAGIEGNVIDAICGWSAKSVGSRYGSVSLKARSDAILRLPWITL</sequence>
<dbReference type="SUPFAM" id="SSF56349">
    <property type="entry name" value="DNA breaking-rejoining enzymes"/>
    <property type="match status" value="1"/>
</dbReference>
<dbReference type="Pfam" id="PF13495">
    <property type="entry name" value="Phage_int_SAM_4"/>
    <property type="match status" value="1"/>
</dbReference>
<name>A0ABQ4TMH6_9HYPH</name>
<dbReference type="InterPro" id="IPR044068">
    <property type="entry name" value="CB"/>
</dbReference>
<dbReference type="InterPro" id="IPR004107">
    <property type="entry name" value="Integrase_SAM-like_N"/>
</dbReference>
<organism evidence="7 8">
    <name type="scientific">Methylobacterium thuringiense</name>
    <dbReference type="NCBI Taxonomy" id="1003091"/>
    <lineage>
        <taxon>Bacteria</taxon>
        <taxon>Pseudomonadati</taxon>
        <taxon>Pseudomonadota</taxon>
        <taxon>Alphaproteobacteria</taxon>
        <taxon>Hyphomicrobiales</taxon>
        <taxon>Methylobacteriaceae</taxon>
        <taxon>Methylobacterium</taxon>
    </lineage>
</organism>
<dbReference type="Gene3D" id="1.10.443.10">
    <property type="entry name" value="Intergrase catalytic core"/>
    <property type="match status" value="1"/>
</dbReference>
<dbReference type="InterPro" id="IPR050090">
    <property type="entry name" value="Tyrosine_recombinase_XerCD"/>
</dbReference>
<evidence type="ECO:0000256" key="4">
    <source>
        <dbReference type="ARBA" id="ARBA00023172"/>
    </source>
</evidence>
<dbReference type="RefSeq" id="WP_238231972.1">
    <property type="nucleotide sequence ID" value="NZ_BPRA01000009.1"/>
</dbReference>
<dbReference type="PANTHER" id="PTHR30349:SF41">
    <property type="entry name" value="INTEGRASE_RECOMBINASE PROTEIN MJ0367-RELATED"/>
    <property type="match status" value="1"/>
</dbReference>
<dbReference type="Gene3D" id="1.10.150.130">
    <property type="match status" value="1"/>
</dbReference>
<evidence type="ECO:0000256" key="2">
    <source>
        <dbReference type="ARBA" id="ARBA00022908"/>
    </source>
</evidence>
<evidence type="ECO:0000313" key="8">
    <source>
        <dbReference type="Proteomes" id="UP001055101"/>
    </source>
</evidence>
<keyword evidence="3 5" id="KW-0238">DNA-binding</keyword>
<reference evidence="7" key="2">
    <citation type="submission" date="2021-08" db="EMBL/GenBank/DDBJ databases">
        <authorList>
            <person name="Tani A."/>
            <person name="Ola A."/>
            <person name="Ogura Y."/>
            <person name="Katsura K."/>
            <person name="Hayashi T."/>
        </authorList>
    </citation>
    <scope>NUCLEOTIDE SEQUENCE</scope>
    <source>
        <strain evidence="7">DSM 23674</strain>
    </source>
</reference>
<protein>
    <submittedName>
        <fullName evidence="7">Tyrosine recombinase XerC</fullName>
    </submittedName>
</protein>
<keyword evidence="2" id="KW-0229">DNA integration</keyword>
<proteinExistence type="inferred from homology"/>
<dbReference type="PROSITE" id="PS51900">
    <property type="entry name" value="CB"/>
    <property type="match status" value="1"/>
</dbReference>
<evidence type="ECO:0000313" key="7">
    <source>
        <dbReference type="EMBL" id="GJE55812.1"/>
    </source>
</evidence>
<dbReference type="Pfam" id="PF20172">
    <property type="entry name" value="DUF6538"/>
    <property type="match status" value="1"/>
</dbReference>